<gene>
    <name evidence="1" type="ORF">NDU88_010441</name>
</gene>
<accession>A0AAV7PXZ4</accession>
<evidence type="ECO:0000313" key="2">
    <source>
        <dbReference type="Proteomes" id="UP001066276"/>
    </source>
</evidence>
<evidence type="ECO:0000313" key="1">
    <source>
        <dbReference type="EMBL" id="KAJ1132112.1"/>
    </source>
</evidence>
<name>A0AAV7PXZ4_PLEWA</name>
<dbReference type="AlphaFoldDB" id="A0AAV7PXZ4"/>
<keyword evidence="2" id="KW-1185">Reference proteome</keyword>
<protein>
    <submittedName>
        <fullName evidence="1">Uncharacterized protein</fullName>
    </submittedName>
</protein>
<dbReference type="Proteomes" id="UP001066276">
    <property type="component" value="Chromosome 7"/>
</dbReference>
<comment type="caution">
    <text evidence="1">The sequence shown here is derived from an EMBL/GenBank/DDBJ whole genome shotgun (WGS) entry which is preliminary data.</text>
</comment>
<proteinExistence type="predicted"/>
<organism evidence="1 2">
    <name type="scientific">Pleurodeles waltl</name>
    <name type="common">Iberian ribbed newt</name>
    <dbReference type="NCBI Taxonomy" id="8319"/>
    <lineage>
        <taxon>Eukaryota</taxon>
        <taxon>Metazoa</taxon>
        <taxon>Chordata</taxon>
        <taxon>Craniata</taxon>
        <taxon>Vertebrata</taxon>
        <taxon>Euteleostomi</taxon>
        <taxon>Amphibia</taxon>
        <taxon>Batrachia</taxon>
        <taxon>Caudata</taxon>
        <taxon>Salamandroidea</taxon>
        <taxon>Salamandridae</taxon>
        <taxon>Pleurodelinae</taxon>
        <taxon>Pleurodeles</taxon>
    </lineage>
</organism>
<dbReference type="EMBL" id="JANPWB010000011">
    <property type="protein sequence ID" value="KAJ1132112.1"/>
    <property type="molecule type" value="Genomic_DNA"/>
</dbReference>
<reference evidence="1" key="1">
    <citation type="journal article" date="2022" name="bioRxiv">
        <title>Sequencing and chromosome-scale assembly of the giantPleurodeles waltlgenome.</title>
        <authorList>
            <person name="Brown T."/>
            <person name="Elewa A."/>
            <person name="Iarovenko S."/>
            <person name="Subramanian E."/>
            <person name="Araus A.J."/>
            <person name="Petzold A."/>
            <person name="Susuki M."/>
            <person name="Suzuki K.-i.T."/>
            <person name="Hayashi T."/>
            <person name="Toyoda A."/>
            <person name="Oliveira C."/>
            <person name="Osipova E."/>
            <person name="Leigh N.D."/>
            <person name="Simon A."/>
            <person name="Yun M.H."/>
        </authorList>
    </citation>
    <scope>NUCLEOTIDE SEQUENCE</scope>
    <source>
        <strain evidence="1">20211129_DDA</strain>
        <tissue evidence="1">Liver</tissue>
    </source>
</reference>
<sequence>MPRSRADHSCRWKFVPCQDHTQGLQIQACAHQGGGVGTQIPLGKPGPNTVSAKGGEPVQDSRVKAPPEPRTAALLNDQAQPLCNIRYGAHRCPESGCGPTA</sequence>